<reference evidence="2 3" key="1">
    <citation type="journal article" date="2015" name="Parasit. Vectors">
        <title>Draft genome of the scabies mite.</title>
        <authorList>
            <person name="Rider S.D.Jr."/>
            <person name="Morgan M.S."/>
            <person name="Arlian L.G."/>
        </authorList>
    </citation>
    <scope>NUCLEOTIDE SEQUENCE [LARGE SCALE GENOMIC DNA]</scope>
    <source>
        <strain evidence="2">Arlian Lab</strain>
    </source>
</reference>
<feature type="region of interest" description="Disordered" evidence="1">
    <location>
        <begin position="1"/>
        <end position="44"/>
    </location>
</feature>
<feature type="region of interest" description="Disordered" evidence="1">
    <location>
        <begin position="447"/>
        <end position="490"/>
    </location>
</feature>
<dbReference type="EMBL" id="JXLN01016652">
    <property type="protein sequence ID" value="KPM11190.1"/>
    <property type="molecule type" value="Genomic_DNA"/>
</dbReference>
<feature type="compositionally biased region" description="Low complexity" evidence="1">
    <location>
        <begin position="208"/>
        <end position="220"/>
    </location>
</feature>
<dbReference type="AlphaFoldDB" id="A0A132AL71"/>
<evidence type="ECO:0000313" key="2">
    <source>
        <dbReference type="EMBL" id="KPM11190.1"/>
    </source>
</evidence>
<feature type="compositionally biased region" description="Basic and acidic residues" evidence="1">
    <location>
        <begin position="340"/>
        <end position="368"/>
    </location>
</feature>
<dbReference type="VEuPathDB" id="VectorBase:SSCA003388"/>
<feature type="compositionally biased region" description="Basic and acidic residues" evidence="1">
    <location>
        <begin position="1"/>
        <end position="23"/>
    </location>
</feature>
<feature type="compositionally biased region" description="Acidic residues" evidence="1">
    <location>
        <begin position="256"/>
        <end position="268"/>
    </location>
</feature>
<evidence type="ECO:0000256" key="1">
    <source>
        <dbReference type="SAM" id="MobiDB-lite"/>
    </source>
</evidence>
<evidence type="ECO:0000313" key="3">
    <source>
        <dbReference type="Proteomes" id="UP000616769"/>
    </source>
</evidence>
<protein>
    <submittedName>
        <fullName evidence="2">Uncharacterized protein</fullName>
    </submittedName>
</protein>
<feature type="compositionally biased region" description="Basic residues" evidence="1">
    <location>
        <begin position="277"/>
        <end position="292"/>
    </location>
</feature>
<dbReference type="OrthoDB" id="10691359at2759"/>
<feature type="region of interest" description="Disordered" evidence="1">
    <location>
        <begin position="63"/>
        <end position="88"/>
    </location>
</feature>
<feature type="region of interest" description="Disordered" evidence="1">
    <location>
        <begin position="329"/>
        <end position="368"/>
    </location>
</feature>
<dbReference type="Proteomes" id="UP000616769">
    <property type="component" value="Unassembled WGS sequence"/>
</dbReference>
<gene>
    <name evidence="2" type="ORF">QR98_0097600</name>
</gene>
<proteinExistence type="predicted"/>
<accession>A0A132AL71</accession>
<feature type="compositionally biased region" description="Basic and acidic residues" evidence="1">
    <location>
        <begin position="71"/>
        <end position="88"/>
    </location>
</feature>
<organism evidence="2 3">
    <name type="scientific">Sarcoptes scabiei</name>
    <name type="common">Itch mite</name>
    <name type="synonym">Acarus scabiei</name>
    <dbReference type="NCBI Taxonomy" id="52283"/>
    <lineage>
        <taxon>Eukaryota</taxon>
        <taxon>Metazoa</taxon>
        <taxon>Ecdysozoa</taxon>
        <taxon>Arthropoda</taxon>
        <taxon>Chelicerata</taxon>
        <taxon>Arachnida</taxon>
        <taxon>Acari</taxon>
        <taxon>Acariformes</taxon>
        <taxon>Sarcoptiformes</taxon>
        <taxon>Astigmata</taxon>
        <taxon>Psoroptidia</taxon>
        <taxon>Sarcoptoidea</taxon>
        <taxon>Sarcoptidae</taxon>
        <taxon>Sarcoptinae</taxon>
        <taxon>Sarcoptes</taxon>
    </lineage>
</organism>
<feature type="region of interest" description="Disordered" evidence="1">
    <location>
        <begin position="208"/>
        <end position="314"/>
    </location>
</feature>
<comment type="caution">
    <text evidence="2">The sequence shown here is derived from an EMBL/GenBank/DDBJ whole genome shotgun (WGS) entry which is preliminary data.</text>
</comment>
<sequence>MEKSKKNIDTRLLSDDSYQKNDENFLPSSRSLSEDSDFVNEKAISSTEEPKLKIIDLANNYPKRGGYHQSTESDHRNHTDDSKNMTNEGHKIDCDVIANGQKSSKTITCKCWCGDADIVSVRSLNSSSSNLSSPPSSYYLDSDHEIKNNPSTKLWYASSDVESDDDYDIDEVRIKTNKSKILKKSSNHQNGLSVTRLSIDSPIMSDSSEVVHSDVSSLSDQNRTINQSKTPTTSMSPSSSSLQMSSKKKFKRSDFSDSDDSDGDDDVDSIQTQKMSNKLKNKKTKITKKKRSKNDDKNSTSNSSELSHLKDESNLDARYHQSYELNQDSKDHHYKKSHLKNHEDNHKESINIDPMQSRKEDQIERNEKTETALIPSSLAPKIEIEDSKKVIETDEELARRLQQEEYQAARPARRRVAMVAYNRLHEQLSKIKKETLLEMSVDGGVMTSSSQIKTKTEISHVSKPITKRRSSSSSSSSRSLTVKSRKLNNENKMMALKNETESFDNHSLSNIPINGDGKIEKKRVRKSDLYQRKTNIKSIAEFFGAKEISMQRICSKVMEYAVERNLLLASVEWSDF</sequence>
<feature type="compositionally biased region" description="Low complexity" evidence="1">
    <location>
        <begin position="227"/>
        <end position="245"/>
    </location>
</feature>
<name>A0A132AL71_SARSC</name>